<dbReference type="FunFam" id="1.10.472.170:FF:000001">
    <property type="entry name" value="Transcription initiation factor IIB"/>
    <property type="match status" value="1"/>
</dbReference>
<name>R4X9C9_TAPDE</name>
<keyword evidence="9" id="KW-0863">Zinc-finger</keyword>
<dbReference type="GO" id="GO:0005634">
    <property type="term" value="C:nucleus"/>
    <property type="evidence" value="ECO:0007669"/>
    <property type="project" value="TreeGrafter"/>
</dbReference>
<dbReference type="InterPro" id="IPR036915">
    <property type="entry name" value="Cyclin-like_sf"/>
</dbReference>
<dbReference type="InterPro" id="IPR023486">
    <property type="entry name" value="TFIIB_CS"/>
</dbReference>
<dbReference type="STRING" id="1097556.R4X9C9"/>
<dbReference type="Gene3D" id="1.10.472.10">
    <property type="entry name" value="Cyclin-like"/>
    <property type="match status" value="1"/>
</dbReference>
<keyword evidence="4" id="KW-0805">Transcription regulation</keyword>
<dbReference type="GO" id="GO:0016251">
    <property type="term" value="F:RNA polymerase II general transcription initiation factor activity"/>
    <property type="evidence" value="ECO:0007669"/>
    <property type="project" value="TreeGrafter"/>
</dbReference>
<evidence type="ECO:0000256" key="5">
    <source>
        <dbReference type="ARBA" id="ARBA00023163"/>
    </source>
</evidence>
<feature type="domain" description="TFIIB-type" evidence="10">
    <location>
        <begin position="20"/>
        <end position="53"/>
    </location>
</feature>
<dbReference type="VEuPathDB" id="FungiDB:TAPDE_002193"/>
<dbReference type="SUPFAM" id="SSF57783">
    <property type="entry name" value="Zinc beta-ribbon"/>
    <property type="match status" value="1"/>
</dbReference>
<gene>
    <name evidence="11" type="ORF">TAPDE_002193</name>
</gene>
<sequence length="342" mass="36893">MSRTSTVMQPPINLMPHLVVTLMCKNCREDPPNLVEETSAGDTVCGTCGLVLGDRVIDTRSEWRTFSNDEGGDDPSRVGAASNPLLNGSQLDTLIASKDAAGQALARAQNRNSGMKGERNLVQAYKDISAMCDAISLPRSVQDIAKHLYKRADDTKSLKGKPVESIIAACIFIACRQQNVPRTIKEICTLTSISKKDLGKCFKAIEKLLQAEGTNAPSGASQDQYVPTKATNAAELMIRFCNRLALPQKIVSACQELAKKAQVAGTLDGRSPISIAAAGIYMISALFGVPKSPKQISEVAGVSDSTIRTSYKILWNARDVVVDKEWFAGRVLDESIPKPNPK</sequence>
<comment type="function">
    <text evidence="7">General factor that plays a major role in the activation of eukaryotic genes transcribed by RNA polymerase II.</text>
</comment>
<dbReference type="InterPro" id="IPR013150">
    <property type="entry name" value="TFIIB_cyclin"/>
</dbReference>
<keyword evidence="5" id="KW-0804">Transcription</keyword>
<evidence type="ECO:0000256" key="6">
    <source>
        <dbReference type="ARBA" id="ARBA00031706"/>
    </source>
</evidence>
<accession>R4X9C9</accession>
<evidence type="ECO:0000259" key="10">
    <source>
        <dbReference type="PROSITE" id="PS51134"/>
    </source>
</evidence>
<evidence type="ECO:0000313" key="12">
    <source>
        <dbReference type="Proteomes" id="UP000013776"/>
    </source>
</evidence>
<dbReference type="SUPFAM" id="SSF47954">
    <property type="entry name" value="Cyclin-like"/>
    <property type="match status" value="2"/>
</dbReference>
<keyword evidence="3" id="KW-0677">Repeat</keyword>
<dbReference type="Pfam" id="PF00382">
    <property type="entry name" value="TFIIB"/>
    <property type="match status" value="2"/>
</dbReference>
<dbReference type="SMART" id="SM00385">
    <property type="entry name" value="CYCLIN"/>
    <property type="match status" value="2"/>
</dbReference>
<protein>
    <recommendedName>
        <fullName evidence="2">Transcription initiation factor IIB</fullName>
    </recommendedName>
    <alternativeName>
        <fullName evidence="6">General transcription factor TFIIB</fullName>
    </alternativeName>
</protein>
<organism evidence="11 12">
    <name type="scientific">Taphrina deformans (strain PYCC 5710 / ATCC 11124 / CBS 356.35 / IMI 108563 / JCM 9778 / NBRC 8474)</name>
    <name type="common">Peach leaf curl fungus</name>
    <name type="synonym">Lalaria deformans</name>
    <dbReference type="NCBI Taxonomy" id="1097556"/>
    <lineage>
        <taxon>Eukaryota</taxon>
        <taxon>Fungi</taxon>
        <taxon>Dikarya</taxon>
        <taxon>Ascomycota</taxon>
        <taxon>Taphrinomycotina</taxon>
        <taxon>Taphrinomycetes</taxon>
        <taxon>Taphrinales</taxon>
        <taxon>Taphrinaceae</taxon>
        <taxon>Taphrina</taxon>
    </lineage>
</organism>
<evidence type="ECO:0000256" key="9">
    <source>
        <dbReference type="PROSITE-ProRule" id="PRU00469"/>
    </source>
</evidence>
<evidence type="ECO:0000313" key="11">
    <source>
        <dbReference type="EMBL" id="CCG82300.1"/>
    </source>
</evidence>
<dbReference type="Pfam" id="PF08271">
    <property type="entry name" value="Zn_Ribbon_TF"/>
    <property type="match status" value="1"/>
</dbReference>
<dbReference type="AlphaFoldDB" id="R4X9C9"/>
<comment type="caution">
    <text evidence="11">The sequence shown here is derived from an EMBL/GenBank/DDBJ whole genome shotgun (WGS) entry which is preliminary data.</text>
</comment>
<evidence type="ECO:0000256" key="1">
    <source>
        <dbReference type="ARBA" id="ARBA00010857"/>
    </source>
</evidence>
<evidence type="ECO:0000256" key="2">
    <source>
        <dbReference type="ARBA" id="ARBA00013932"/>
    </source>
</evidence>
<dbReference type="PROSITE" id="PS51134">
    <property type="entry name" value="ZF_TFIIB"/>
    <property type="match status" value="1"/>
</dbReference>
<evidence type="ECO:0000256" key="3">
    <source>
        <dbReference type="ARBA" id="ARBA00022737"/>
    </source>
</evidence>
<dbReference type="GO" id="GO:0017025">
    <property type="term" value="F:TBP-class protein binding"/>
    <property type="evidence" value="ECO:0007669"/>
    <property type="project" value="InterPro"/>
</dbReference>
<dbReference type="FunFam" id="1.10.472.10:FF:000141">
    <property type="entry name" value="Transcription initiation factor IIB"/>
    <property type="match status" value="1"/>
</dbReference>
<keyword evidence="9" id="KW-0479">Metal-binding</keyword>
<evidence type="ECO:0000256" key="7">
    <source>
        <dbReference type="ARBA" id="ARBA00056616"/>
    </source>
</evidence>
<dbReference type="PROSITE" id="PS00782">
    <property type="entry name" value="TFIIB"/>
    <property type="match status" value="1"/>
</dbReference>
<dbReference type="eggNOG" id="KOG1597">
    <property type="taxonomic scope" value="Eukaryota"/>
</dbReference>
<comment type="similarity">
    <text evidence="1">Belongs to the TFIIB family.</text>
</comment>
<keyword evidence="9" id="KW-0862">Zinc</keyword>
<keyword evidence="12" id="KW-1185">Reference proteome</keyword>
<dbReference type="InterPro" id="IPR000812">
    <property type="entry name" value="TFIIB"/>
</dbReference>
<dbReference type="EMBL" id="CAHR02000078">
    <property type="protein sequence ID" value="CCG82300.1"/>
    <property type="molecule type" value="Genomic_DNA"/>
</dbReference>
<dbReference type="GO" id="GO:0097550">
    <property type="term" value="C:transcription preinitiation complex"/>
    <property type="evidence" value="ECO:0007669"/>
    <property type="project" value="TreeGrafter"/>
</dbReference>
<dbReference type="InterPro" id="IPR013763">
    <property type="entry name" value="Cyclin-like_dom"/>
</dbReference>
<proteinExistence type="inferred from homology"/>
<reference evidence="11 12" key="1">
    <citation type="journal article" date="2013" name="MBio">
        <title>Genome sequencing of the plant pathogen Taphrina deformans, the causal agent of peach leaf curl.</title>
        <authorList>
            <person name="Cisse O.H."/>
            <person name="Almeida J.M.G.C.F."/>
            <person name="Fonseca A."/>
            <person name="Kumar A.A."/>
            <person name="Salojaervi J."/>
            <person name="Overmyer K."/>
            <person name="Hauser P.M."/>
            <person name="Pagni M."/>
        </authorList>
    </citation>
    <scope>NUCLEOTIDE SEQUENCE [LARGE SCALE GENOMIC DNA]</scope>
    <source>
        <strain evidence="12">PYCC 5710 / ATCC 11124 / CBS 356.35 / IMI 108563 / JCM 9778 / NBRC 8474</strain>
    </source>
</reference>
<comment type="subunit">
    <text evidence="8">Associates with TFIID-IIA (DA complex) to form TFIID-IIA-IIB (DAB-complex) which is then recognized by polymerase II.</text>
</comment>
<dbReference type="PRINTS" id="PR00685">
    <property type="entry name" value="TIFACTORIIB"/>
</dbReference>
<dbReference type="Proteomes" id="UP000013776">
    <property type="component" value="Unassembled WGS sequence"/>
</dbReference>
<evidence type="ECO:0000256" key="4">
    <source>
        <dbReference type="ARBA" id="ARBA00023015"/>
    </source>
</evidence>
<dbReference type="GO" id="GO:0051123">
    <property type="term" value="P:RNA polymerase II preinitiation complex assembly"/>
    <property type="evidence" value="ECO:0007669"/>
    <property type="project" value="UniProtKB-ARBA"/>
</dbReference>
<dbReference type="InterPro" id="IPR013137">
    <property type="entry name" value="Znf_TFIIB"/>
</dbReference>
<dbReference type="OrthoDB" id="25790at2759"/>
<dbReference type="CDD" id="cd20551">
    <property type="entry name" value="CYCLIN_TFIIB_rpt1"/>
    <property type="match status" value="1"/>
</dbReference>
<evidence type="ECO:0000256" key="8">
    <source>
        <dbReference type="ARBA" id="ARBA00066213"/>
    </source>
</evidence>
<dbReference type="GO" id="GO:0008270">
    <property type="term" value="F:zinc ion binding"/>
    <property type="evidence" value="ECO:0007669"/>
    <property type="project" value="UniProtKB-KW"/>
</dbReference>
<dbReference type="Gene3D" id="1.10.472.170">
    <property type="match status" value="1"/>
</dbReference>
<dbReference type="PANTHER" id="PTHR11618:SF13">
    <property type="entry name" value="TRANSCRIPTION INITIATION FACTOR IIB"/>
    <property type="match status" value="1"/>
</dbReference>
<dbReference type="PANTHER" id="PTHR11618">
    <property type="entry name" value="TRANSCRIPTION INITIATION FACTOR IIB-RELATED"/>
    <property type="match status" value="1"/>
</dbReference>